<evidence type="ECO:0000313" key="2">
    <source>
        <dbReference type="EMBL" id="KYG74558.1"/>
    </source>
</evidence>
<feature type="chain" id="PRO_5007574294" description="SPOR domain-containing protein" evidence="1">
    <location>
        <begin position="24"/>
        <end position="113"/>
    </location>
</feature>
<name>A0A150X769_ROSEK</name>
<keyword evidence="1" id="KW-0732">Signal</keyword>
<dbReference type="EMBL" id="LQZQ01000045">
    <property type="protein sequence ID" value="KYG74558.1"/>
    <property type="molecule type" value="Genomic_DNA"/>
</dbReference>
<evidence type="ECO:0000256" key="1">
    <source>
        <dbReference type="SAM" id="SignalP"/>
    </source>
</evidence>
<dbReference type="Proteomes" id="UP000075583">
    <property type="component" value="Unassembled WGS sequence"/>
</dbReference>
<accession>A0A150X769</accession>
<proteinExistence type="predicted"/>
<keyword evidence="3" id="KW-1185">Reference proteome</keyword>
<evidence type="ECO:0000313" key="3">
    <source>
        <dbReference type="Proteomes" id="UP000075583"/>
    </source>
</evidence>
<dbReference type="AlphaFoldDB" id="A0A150X769"/>
<gene>
    <name evidence="2" type="ORF">MB14_04935</name>
</gene>
<feature type="signal peptide" evidence="1">
    <location>
        <begin position="1"/>
        <end position="23"/>
    </location>
</feature>
<sequence>MLMKKILMLMLCFGLLAPLAVNAADVNPDEIEVAKNFIIVVGQYPAKSNADDLLKKVKPDYKDAGVFYDDVEKKYYVYIETYYSKSGADYAVWWMKKNRPALPIVWAKTIEVD</sequence>
<organism evidence="2 3">
    <name type="scientific">Roseivirga ehrenbergii (strain DSM 102268 / JCM 13514 / KCTC 12282 / NCIMB 14502 / KMM 6017)</name>
    <dbReference type="NCBI Taxonomy" id="279360"/>
    <lineage>
        <taxon>Bacteria</taxon>
        <taxon>Pseudomonadati</taxon>
        <taxon>Bacteroidota</taxon>
        <taxon>Cytophagia</taxon>
        <taxon>Cytophagales</taxon>
        <taxon>Roseivirgaceae</taxon>
        <taxon>Roseivirga</taxon>
    </lineage>
</organism>
<protein>
    <recommendedName>
        <fullName evidence="4">SPOR domain-containing protein</fullName>
    </recommendedName>
</protein>
<evidence type="ECO:0008006" key="4">
    <source>
        <dbReference type="Google" id="ProtNLM"/>
    </source>
</evidence>
<reference evidence="2" key="1">
    <citation type="submission" date="2016-01" db="EMBL/GenBank/DDBJ databases">
        <title>Genome sequencing of Roseivirga ehrenbergii KMM 6017.</title>
        <authorList>
            <person name="Selvaratnam C."/>
            <person name="Thevarajoo S."/>
            <person name="Goh K.M."/>
            <person name="Ee R."/>
            <person name="Chan K.-G."/>
            <person name="Chong C.S."/>
        </authorList>
    </citation>
    <scope>NUCLEOTIDE SEQUENCE [LARGE SCALE GENOMIC DNA]</scope>
    <source>
        <strain evidence="2">KMM 6017</strain>
    </source>
</reference>
<dbReference type="STRING" id="279360.MB14_04935"/>
<comment type="caution">
    <text evidence="2">The sequence shown here is derived from an EMBL/GenBank/DDBJ whole genome shotgun (WGS) entry which is preliminary data.</text>
</comment>